<gene>
    <name evidence="2" type="ORF">HKBW3S33_01586</name>
</gene>
<dbReference type="Gene3D" id="3.40.50.720">
    <property type="entry name" value="NAD(P)-binding Rossmann-like Domain"/>
    <property type="match status" value="1"/>
</dbReference>
<evidence type="ECO:0000313" key="2">
    <source>
        <dbReference type="EMBL" id="GFP28169.1"/>
    </source>
</evidence>
<feature type="domain" description="Gfo/Idh/MocA-like oxidoreductase N-terminal" evidence="1">
    <location>
        <begin position="17"/>
        <end position="92"/>
    </location>
</feature>
<dbReference type="RefSeq" id="WP_176233674.1">
    <property type="nucleotide sequence ID" value="NZ_BLRY01000131.1"/>
</dbReference>
<dbReference type="PANTHER" id="PTHR43377">
    <property type="entry name" value="BILIVERDIN REDUCTASE A"/>
    <property type="match status" value="1"/>
</dbReference>
<dbReference type="SUPFAM" id="SSF51735">
    <property type="entry name" value="NAD(P)-binding Rossmann-fold domains"/>
    <property type="match status" value="1"/>
</dbReference>
<dbReference type="InterPro" id="IPR036291">
    <property type="entry name" value="NAD(P)-bd_dom_sf"/>
</dbReference>
<dbReference type="PROSITE" id="PS51257">
    <property type="entry name" value="PROKAR_LIPOPROTEIN"/>
    <property type="match status" value="1"/>
</dbReference>
<evidence type="ECO:0000259" key="1">
    <source>
        <dbReference type="Pfam" id="PF01408"/>
    </source>
</evidence>
<dbReference type="GO" id="GO:0000166">
    <property type="term" value="F:nucleotide binding"/>
    <property type="evidence" value="ECO:0007669"/>
    <property type="project" value="InterPro"/>
</dbReference>
<dbReference type="AlphaFoldDB" id="A0A6V8P6A7"/>
<name>A0A6V8P6A7_9ACTN</name>
<dbReference type="InterPro" id="IPR051450">
    <property type="entry name" value="Gfo/Idh/MocA_Oxidoreductases"/>
</dbReference>
<dbReference type="EMBL" id="BLRY01000131">
    <property type="protein sequence ID" value="GFP28169.1"/>
    <property type="molecule type" value="Genomic_DNA"/>
</dbReference>
<reference evidence="2 3" key="1">
    <citation type="journal article" date="2020" name="Front. Microbiol.">
        <title>Single-cell genomics of novel Actinobacteria with the Wood-Ljungdahl pathway discovered in a serpentinizing system.</title>
        <authorList>
            <person name="Merino N."/>
            <person name="Kawai M."/>
            <person name="Boyd E.S."/>
            <person name="Colman D.R."/>
            <person name="McGlynn S.E."/>
            <person name="Nealson K.H."/>
            <person name="Kurokawa K."/>
            <person name="Hongoh Y."/>
        </authorList>
    </citation>
    <scope>NUCLEOTIDE SEQUENCE [LARGE SCALE GENOMIC DNA]</scope>
    <source>
        <strain evidence="2 3">S33</strain>
    </source>
</reference>
<dbReference type="Pfam" id="PF01408">
    <property type="entry name" value="GFO_IDH_MocA"/>
    <property type="match status" value="1"/>
</dbReference>
<keyword evidence="3" id="KW-1185">Reference proteome</keyword>
<sequence>MGLLKVILCDIIEAQVVNVGVIGCGHWGPNHIRIFSTLADSRVTWATDLSSERLEFIKTTYPQLSVSADYKDVLKDSRVHAIVIATSAATHYIDI</sequence>
<comment type="caution">
    <text evidence="2">The sequence shown here is derived from an EMBL/GenBank/DDBJ whole genome shotgun (WGS) entry which is preliminary data.</text>
</comment>
<accession>A0A6V8P6A7</accession>
<dbReference type="PANTHER" id="PTHR43377:SF1">
    <property type="entry name" value="BILIVERDIN REDUCTASE A"/>
    <property type="match status" value="1"/>
</dbReference>
<dbReference type="InterPro" id="IPR000683">
    <property type="entry name" value="Gfo/Idh/MocA-like_OxRdtase_N"/>
</dbReference>
<dbReference type="Proteomes" id="UP000591948">
    <property type="component" value="Unassembled WGS sequence"/>
</dbReference>
<evidence type="ECO:0000313" key="3">
    <source>
        <dbReference type="Proteomes" id="UP000591948"/>
    </source>
</evidence>
<protein>
    <recommendedName>
        <fullName evidence="1">Gfo/Idh/MocA-like oxidoreductase N-terminal domain-containing protein</fullName>
    </recommendedName>
</protein>
<proteinExistence type="predicted"/>
<organism evidence="2 3">
    <name type="scientific">Candidatus Hakubella thermalkaliphila</name>
    <dbReference type="NCBI Taxonomy" id="2754717"/>
    <lineage>
        <taxon>Bacteria</taxon>
        <taxon>Bacillati</taxon>
        <taxon>Actinomycetota</taxon>
        <taxon>Actinomycetota incertae sedis</taxon>
        <taxon>Candidatus Hakubellales</taxon>
        <taxon>Candidatus Hakubellaceae</taxon>
        <taxon>Candidatus Hakubella</taxon>
    </lineage>
</organism>